<dbReference type="PANTHER" id="PTHR15407">
    <property type="entry name" value="FUKUTIN-RELATED"/>
    <property type="match status" value="1"/>
</dbReference>
<dbReference type="Pfam" id="PF19737">
    <property type="entry name" value="FKTN_N"/>
    <property type="match status" value="1"/>
</dbReference>
<dbReference type="GO" id="GO:0016020">
    <property type="term" value="C:membrane"/>
    <property type="evidence" value="ECO:0007669"/>
    <property type="project" value="UniProtKB-SubCell"/>
</dbReference>
<evidence type="ECO:0000313" key="8">
    <source>
        <dbReference type="Proteomes" id="UP000827092"/>
    </source>
</evidence>
<reference evidence="7 8" key="1">
    <citation type="journal article" date="2022" name="Nat. Ecol. Evol.">
        <title>A masculinizing supergene underlies an exaggerated male reproductive morph in a spider.</title>
        <authorList>
            <person name="Hendrickx F."/>
            <person name="De Corte Z."/>
            <person name="Sonet G."/>
            <person name="Van Belleghem S.M."/>
            <person name="Kostlbacher S."/>
            <person name="Vangestel C."/>
        </authorList>
    </citation>
    <scope>NUCLEOTIDE SEQUENCE [LARGE SCALE GENOMIC DNA]</scope>
    <source>
        <strain evidence="7">W744_W776</strain>
    </source>
</reference>
<accession>A0AAV6V826</accession>
<organism evidence="7 8">
    <name type="scientific">Oedothorax gibbosus</name>
    <dbReference type="NCBI Taxonomy" id="931172"/>
    <lineage>
        <taxon>Eukaryota</taxon>
        <taxon>Metazoa</taxon>
        <taxon>Ecdysozoa</taxon>
        <taxon>Arthropoda</taxon>
        <taxon>Chelicerata</taxon>
        <taxon>Arachnida</taxon>
        <taxon>Araneae</taxon>
        <taxon>Araneomorphae</taxon>
        <taxon>Entelegynae</taxon>
        <taxon>Araneoidea</taxon>
        <taxon>Linyphiidae</taxon>
        <taxon>Erigoninae</taxon>
        <taxon>Oedothorax</taxon>
    </lineage>
</organism>
<gene>
    <name evidence="7" type="ORF">JTE90_009782</name>
</gene>
<dbReference type="InterPro" id="IPR045587">
    <property type="entry name" value="FKTN_N"/>
</dbReference>
<feature type="domain" description="Ribitol-5-phosphate transferase FKTN N-terminal" evidence="6">
    <location>
        <begin position="94"/>
        <end position="318"/>
    </location>
</feature>
<dbReference type="EMBL" id="JAFNEN010000136">
    <property type="protein sequence ID" value="KAG8192762.1"/>
    <property type="molecule type" value="Genomic_DNA"/>
</dbReference>
<keyword evidence="8" id="KW-1185">Reference proteome</keyword>
<proteinExistence type="predicted"/>
<protein>
    <recommendedName>
        <fullName evidence="6">Ribitol-5-phosphate transferase FKTN N-terminal domain-containing protein</fullName>
    </recommendedName>
</protein>
<comment type="subcellular location">
    <subcellularLocation>
        <location evidence="1">Membrane</location>
        <topology evidence="1">Single-pass membrane protein</topology>
    </subcellularLocation>
</comment>
<evidence type="ECO:0000256" key="4">
    <source>
        <dbReference type="ARBA" id="ARBA00023136"/>
    </source>
</evidence>
<dbReference type="Proteomes" id="UP000827092">
    <property type="component" value="Unassembled WGS sequence"/>
</dbReference>
<evidence type="ECO:0000256" key="2">
    <source>
        <dbReference type="ARBA" id="ARBA00022692"/>
    </source>
</evidence>
<name>A0AAV6V826_9ARAC</name>
<comment type="caution">
    <text evidence="7">The sequence shown here is derived from an EMBL/GenBank/DDBJ whole genome shotgun (WGS) entry which is preliminary data.</text>
</comment>
<evidence type="ECO:0000313" key="7">
    <source>
        <dbReference type="EMBL" id="KAG8192762.1"/>
    </source>
</evidence>
<evidence type="ECO:0000259" key="6">
    <source>
        <dbReference type="Pfam" id="PF19737"/>
    </source>
</evidence>
<feature type="transmembrane region" description="Helical" evidence="5">
    <location>
        <begin position="12"/>
        <end position="30"/>
    </location>
</feature>
<dbReference type="AlphaFoldDB" id="A0AAV6V826"/>
<keyword evidence="2 5" id="KW-0812">Transmembrane</keyword>
<dbReference type="PANTHER" id="PTHR15407:SF28">
    <property type="entry name" value="RIBITOL-5-PHOSPHATE TRANSFERASE FKTN"/>
    <property type="match status" value="1"/>
</dbReference>
<evidence type="ECO:0000256" key="3">
    <source>
        <dbReference type="ARBA" id="ARBA00022989"/>
    </source>
</evidence>
<evidence type="ECO:0000256" key="1">
    <source>
        <dbReference type="ARBA" id="ARBA00004167"/>
    </source>
</evidence>
<keyword evidence="4 5" id="KW-0472">Membrane</keyword>
<dbReference type="InterPro" id="IPR009644">
    <property type="entry name" value="FKTN/MNN4/W02B3.4-1"/>
</dbReference>
<sequence>MVIKRRLVLVPKYGLVILLASTLGITLFSLCKYQPDPGLFDKLIDDSQFVPEITLNFSDDMLDENFELCLHGPFTYQGNMNHSLKDMYHNISMRKDYKTEQHKERHPLYKVVLEFADLMSSLNIEAVLIEPSMLFCMLSPSNKELLTKRKFELKIESNSKQVVTFGIFENYTLLLEKAEIQAQIKNSNFSVEVIQEPLKDWMAKSSSDLFISHLFFSKNLFTIHVVVFYSRGTYLWHSTLKNLLYENIPSLEGLYFVEHDSAYDSLTAVFPNVTDKALKNVSIPSNPQYFLFEMASSRFLECNSSIASAFSKHNGADVQKKSRSPVELSRFKKRTVVALRQLKAKLNPLLIHFWIWSGTMLGWYRECGVIPYTSDVDFAAWAEEVDNLDQVVKLFSDDKHLKLKQRMGIVEQGLELNLNCYKVRVDLFFLYKESNGTWYAGHRPSKGYYFKYHHPNFTLCSAELLGHKVMVPCQTEGVIAMEYGAKWMVPVAKWNYEHSIWNRGPNIYWEKDMLKTVYT</sequence>
<keyword evidence="3 5" id="KW-1133">Transmembrane helix</keyword>
<evidence type="ECO:0000256" key="5">
    <source>
        <dbReference type="SAM" id="Phobius"/>
    </source>
</evidence>